<accession>A0A9P1BYY9</accession>
<feature type="compositionally biased region" description="Polar residues" evidence="1">
    <location>
        <begin position="515"/>
        <end position="533"/>
    </location>
</feature>
<dbReference type="EMBL" id="CAMXCT020000657">
    <property type="protein sequence ID" value="CAL1135122.1"/>
    <property type="molecule type" value="Genomic_DNA"/>
</dbReference>
<feature type="region of interest" description="Disordered" evidence="1">
    <location>
        <begin position="1"/>
        <end position="150"/>
    </location>
</feature>
<comment type="caution">
    <text evidence="2">The sequence shown here is derived from an EMBL/GenBank/DDBJ whole genome shotgun (WGS) entry which is preliminary data.</text>
</comment>
<dbReference type="Proteomes" id="UP001152797">
    <property type="component" value="Unassembled WGS sequence"/>
</dbReference>
<feature type="compositionally biased region" description="Basic and acidic residues" evidence="1">
    <location>
        <begin position="125"/>
        <end position="148"/>
    </location>
</feature>
<feature type="compositionally biased region" description="Low complexity" evidence="1">
    <location>
        <begin position="543"/>
        <end position="557"/>
    </location>
</feature>
<protein>
    <submittedName>
        <fullName evidence="2">Uncharacterized protein</fullName>
    </submittedName>
</protein>
<name>A0A9P1BYY9_9DINO</name>
<feature type="compositionally biased region" description="Basic and acidic residues" evidence="1">
    <location>
        <begin position="577"/>
        <end position="587"/>
    </location>
</feature>
<sequence length="662" mass="73687">MAPKAGRSPNESPKVAQDSKVTWTWRERPFKPPKRSAGDEAPSQNQGAETQDVKDEQPAGGSQQPTPRKKPWTGTKCEGQRRIKDVRQQMEQMETARASPSKAQTCRSSSPGGNEVQDGKPAWQRLHDDHKERQTSQAQRQKERRQASELEAQMLLQQVMRRERLPAEQIEEITKRLYSDGLEKQKQQKEQAMKDHDRYWAKFFGGKATSDQVSSVFRGVTLYEAFMKHQKRAAARATAPAAAEAEEKERRGFSPQYLQKLVRWGLEKKKRIERRKQEEDLRMEAELESMSVHHGAGISQPARHEMLYLDSLERAQRLKEAQSVRWGVDEQKVLGEKEHAELFLQLYNDAQRRAESLKLRRHCLEKQQASELEAQSVHAAAKQSKAWTAKQQQEAIERIAHPLQSGQSTPRRPHSAPPRRASPQAAMKLQKQEQLPGKQGQTCPKAKQEAAACGAKTPKPQQTATPSREEAHPQAQAAARGSSVGQGKDRDAKQGDHASETCEAGRKSKPFRPTTPRSSHSTPGPSTLSTQVQAVAGPSPREAACSRSRQPARAPSSKGTKQPQSSKKAESVAPTEAVDRQTAKGPEETATPKPPFRPPGRIAATDLADGRKSCLRGFDDANGASVNRKNSACTAHSRDSVIRLLTKSVRLVRSMHDTHSSP</sequence>
<dbReference type="EMBL" id="CAMXCT010000657">
    <property type="protein sequence ID" value="CAI3981747.1"/>
    <property type="molecule type" value="Genomic_DNA"/>
</dbReference>
<proteinExistence type="predicted"/>
<reference evidence="3" key="2">
    <citation type="submission" date="2024-04" db="EMBL/GenBank/DDBJ databases">
        <authorList>
            <person name="Chen Y."/>
            <person name="Shah S."/>
            <person name="Dougan E. K."/>
            <person name="Thang M."/>
            <person name="Chan C."/>
        </authorList>
    </citation>
    <scope>NUCLEOTIDE SEQUENCE [LARGE SCALE GENOMIC DNA]</scope>
</reference>
<feature type="region of interest" description="Disordered" evidence="1">
    <location>
        <begin position="401"/>
        <end position="604"/>
    </location>
</feature>
<keyword evidence="4" id="KW-1185">Reference proteome</keyword>
<organism evidence="2">
    <name type="scientific">Cladocopium goreaui</name>
    <dbReference type="NCBI Taxonomy" id="2562237"/>
    <lineage>
        <taxon>Eukaryota</taxon>
        <taxon>Sar</taxon>
        <taxon>Alveolata</taxon>
        <taxon>Dinophyceae</taxon>
        <taxon>Suessiales</taxon>
        <taxon>Symbiodiniaceae</taxon>
        <taxon>Cladocopium</taxon>
    </lineage>
</organism>
<feature type="compositionally biased region" description="Basic and acidic residues" evidence="1">
    <location>
        <begin position="487"/>
        <end position="506"/>
    </location>
</feature>
<feature type="compositionally biased region" description="Basic and acidic residues" evidence="1">
    <location>
        <begin position="78"/>
        <end position="88"/>
    </location>
</feature>
<evidence type="ECO:0000313" key="4">
    <source>
        <dbReference type="Proteomes" id="UP001152797"/>
    </source>
</evidence>
<feature type="compositionally biased region" description="Polar residues" evidence="1">
    <location>
        <begin position="101"/>
        <end position="112"/>
    </location>
</feature>
<evidence type="ECO:0000313" key="3">
    <source>
        <dbReference type="EMBL" id="CAL1135122.1"/>
    </source>
</evidence>
<dbReference type="AlphaFoldDB" id="A0A9P1BYY9"/>
<gene>
    <name evidence="2" type="ORF">C1SCF055_LOCUS9508</name>
</gene>
<evidence type="ECO:0000313" key="2">
    <source>
        <dbReference type="EMBL" id="CAI3981747.1"/>
    </source>
</evidence>
<reference evidence="2" key="1">
    <citation type="submission" date="2022-10" db="EMBL/GenBank/DDBJ databases">
        <authorList>
            <person name="Chen Y."/>
            <person name="Dougan E. K."/>
            <person name="Chan C."/>
            <person name="Rhodes N."/>
            <person name="Thang M."/>
        </authorList>
    </citation>
    <scope>NUCLEOTIDE SEQUENCE</scope>
</reference>
<evidence type="ECO:0000256" key="1">
    <source>
        <dbReference type="SAM" id="MobiDB-lite"/>
    </source>
</evidence>
<dbReference type="EMBL" id="CAMXCT030000657">
    <property type="protein sequence ID" value="CAL4769059.1"/>
    <property type="molecule type" value="Genomic_DNA"/>
</dbReference>